<evidence type="ECO:0000313" key="3">
    <source>
        <dbReference type="EMBL" id="KAF4736631.1"/>
    </source>
</evidence>
<proteinExistence type="predicted"/>
<organism evidence="2 5">
    <name type="scientific">Perkinsus olseni</name>
    <name type="common">Perkinsus atlanticus</name>
    <dbReference type="NCBI Taxonomy" id="32597"/>
    <lineage>
        <taxon>Eukaryota</taxon>
        <taxon>Sar</taxon>
        <taxon>Alveolata</taxon>
        <taxon>Perkinsozoa</taxon>
        <taxon>Perkinsea</taxon>
        <taxon>Perkinsida</taxon>
        <taxon>Perkinsidae</taxon>
        <taxon>Perkinsus</taxon>
    </lineage>
</organism>
<sequence>MMNLAATWVIVALVVVVTTAQDVGSFIYRADGLYMTYEVNEDHEVQVRCLVYGRPDRPPRAPVDYLFGLYPLSRVGGFSYIIEFKEGLPSVDDWYEFIGTNLIAAGWIEPDDSHQPAGILPGDLTKLTYKSGDSFSTSFRNKEVLFSRVTRSLIPGKFVYNEPVHSHLYIGYRIHVNETVEIQIGCDSRSTPLVRFKLSARNSGLLYFHYAAKSAGTGTLDQFLQHVRSVCPSQYLSSDDLSRVVVATERTIFIPFGAQRKALTKV</sequence>
<protein>
    <submittedName>
        <fullName evidence="2">Uncharacterized protein</fullName>
    </submittedName>
</protein>
<keyword evidence="6" id="KW-1185">Reference proteome</keyword>
<evidence type="ECO:0000313" key="2">
    <source>
        <dbReference type="EMBL" id="KAF4689484.1"/>
    </source>
</evidence>
<reference evidence="5 6" key="1">
    <citation type="submission" date="2020-04" db="EMBL/GenBank/DDBJ databases">
        <title>Perkinsus olseni comparative genomics.</title>
        <authorList>
            <person name="Bogema D.R."/>
        </authorList>
    </citation>
    <scope>NUCLEOTIDE SEQUENCE [LARGE SCALE GENOMIC DNA]</scope>
    <source>
        <strain evidence="2">00978-12</strain>
        <strain evidence="3">ATCC PRA-205</strain>
        <strain evidence="4 6">ATCC PRA-207</strain>
    </source>
</reference>
<gene>
    <name evidence="2" type="ORF">FOZ60_001607</name>
    <name evidence="3" type="ORF">FOZ62_028952</name>
    <name evidence="4" type="ORF">FOZ63_031720</name>
</gene>
<dbReference type="Proteomes" id="UP000553632">
    <property type="component" value="Unassembled WGS sequence"/>
</dbReference>
<dbReference type="Proteomes" id="UP000541610">
    <property type="component" value="Unassembled WGS sequence"/>
</dbReference>
<evidence type="ECO:0000313" key="5">
    <source>
        <dbReference type="Proteomes" id="UP000541610"/>
    </source>
</evidence>
<feature type="chain" id="PRO_5036205568" evidence="1">
    <location>
        <begin position="21"/>
        <end position="266"/>
    </location>
</feature>
<dbReference type="Proteomes" id="UP000574390">
    <property type="component" value="Unassembled WGS sequence"/>
</dbReference>
<name>A0A7J6P012_PEROL</name>
<evidence type="ECO:0000256" key="1">
    <source>
        <dbReference type="SAM" id="SignalP"/>
    </source>
</evidence>
<dbReference type="EMBL" id="JABANO010001732">
    <property type="protein sequence ID" value="KAF4758193.1"/>
    <property type="molecule type" value="Genomic_DNA"/>
</dbReference>
<dbReference type="AlphaFoldDB" id="A0A7J6P012"/>
<dbReference type="EMBL" id="JABANP010000123">
    <property type="protein sequence ID" value="KAF4689484.1"/>
    <property type="molecule type" value="Genomic_DNA"/>
</dbReference>
<accession>A0A7J6P012</accession>
<keyword evidence="1" id="KW-0732">Signal</keyword>
<feature type="signal peptide" evidence="1">
    <location>
        <begin position="1"/>
        <end position="20"/>
    </location>
</feature>
<dbReference type="EMBL" id="JABANM010012074">
    <property type="protein sequence ID" value="KAF4736631.1"/>
    <property type="molecule type" value="Genomic_DNA"/>
</dbReference>
<comment type="caution">
    <text evidence="2">The sequence shown here is derived from an EMBL/GenBank/DDBJ whole genome shotgun (WGS) entry which is preliminary data.</text>
</comment>
<evidence type="ECO:0000313" key="4">
    <source>
        <dbReference type="EMBL" id="KAF4758193.1"/>
    </source>
</evidence>
<evidence type="ECO:0000313" key="6">
    <source>
        <dbReference type="Proteomes" id="UP000553632"/>
    </source>
</evidence>